<accession>A0A0G0G7X6</accession>
<name>A0A0G0G7X6_9BACT</name>
<evidence type="ECO:0000313" key="2">
    <source>
        <dbReference type="Proteomes" id="UP000034849"/>
    </source>
</evidence>
<proteinExistence type="predicted"/>
<dbReference type="InterPro" id="IPR029455">
    <property type="entry name" value="GHL15"/>
</dbReference>
<comment type="caution">
    <text evidence="1">The sequence shown here is derived from an EMBL/GenBank/DDBJ whole genome shotgun (WGS) entry which is preliminary data.</text>
</comment>
<organism evidence="1 2">
    <name type="scientific">Candidatus Magasanikbacteria bacterium GW2011_GWC2_37_14</name>
    <dbReference type="NCBI Taxonomy" id="1619046"/>
    <lineage>
        <taxon>Bacteria</taxon>
        <taxon>Candidatus Magasanikiibacteriota</taxon>
    </lineage>
</organism>
<dbReference type="InterPro" id="IPR028994">
    <property type="entry name" value="Integrin_alpha_N"/>
</dbReference>
<gene>
    <name evidence="1" type="ORF">US42_C0013G0012</name>
</gene>
<dbReference type="Proteomes" id="UP000034849">
    <property type="component" value="Unassembled WGS sequence"/>
</dbReference>
<evidence type="ECO:0008006" key="3">
    <source>
        <dbReference type="Google" id="ProtNLM"/>
    </source>
</evidence>
<dbReference type="SUPFAM" id="SSF69318">
    <property type="entry name" value="Integrin alpha N-terminal domain"/>
    <property type="match status" value="1"/>
</dbReference>
<dbReference type="EMBL" id="LBSX01000013">
    <property type="protein sequence ID" value="KKQ27203.1"/>
    <property type="molecule type" value="Genomic_DNA"/>
</dbReference>
<dbReference type="Pfam" id="PF14885">
    <property type="entry name" value="GHL15"/>
    <property type="match status" value="1"/>
</dbReference>
<dbReference type="AlphaFoldDB" id="A0A0G0G7X6"/>
<reference evidence="1 2" key="1">
    <citation type="journal article" date="2015" name="Nature">
        <title>rRNA introns, odd ribosomes, and small enigmatic genomes across a large radiation of phyla.</title>
        <authorList>
            <person name="Brown C.T."/>
            <person name="Hug L.A."/>
            <person name="Thomas B.C."/>
            <person name="Sharon I."/>
            <person name="Castelle C.J."/>
            <person name="Singh A."/>
            <person name="Wilkins M.J."/>
            <person name="Williams K.H."/>
            <person name="Banfield J.F."/>
        </authorList>
    </citation>
    <scope>NUCLEOTIDE SEQUENCE [LARGE SCALE GENOMIC DNA]</scope>
</reference>
<dbReference type="PATRIC" id="fig|1619046.3.peg.814"/>
<sequence length="684" mass="76386">MKKDNFKIFHFIRNWLLDIRHLFKLCLVILIFSFLFHPFVPVQAITNHNYPRIANYFLKWTISDSEASQLARWDLLILDMETQVTSPAQLKKIKQLNPDIVLLAYITPQEILNNAGSSYSSLRRKLAGQIPDSWYLKNSAGNKISVWGGTSMLNVTESCPEVNGQKLNVFLARFVNEQILNTGLWEGIFYDNAWENLTDIAGSDVDADNNGVKDNNLNSTWQTGLKRLYNETKNLSSNKDYLIIGNATTAVYREALNGNMSETFPHGDWVGRMQTYAANEVSNLKPRINIINANTANTAKVSYQDLRFALASTLMGNGYFSFDYGNQDHGQTWLYDEYGVNLGEPIENAKSQNKYIIFKKDVWQRNFSNGLVLVNSSDENKTVSLGGEYEKIHGVQDPAVNNGEIVMQTNLASGDGLLLLKTFSTLNDVLFRNGDFLRFFSAKGDRLRNGFFVFESLYKGGDKVAHVDLDSNGVRDLLVVSGNKLMAWRDDGQLYMKIYPYTVDYKGELRVALGDLNKDGFVEVYVAPSTGYPLPIKIYTRHGRQMKQDWFPYGEKYFGGYSLAVGDLNNGVNSGKDLLVGKASGEPAVSVFDYKYNLTNTWLAFNNRFGVNLASGNVDGVAGDEVIAGAGAGSSPYIRVFNKEGKLLNEFLAYSSLSNPGIEVLTADVNFDGIVDIIGMGSGF</sequence>
<dbReference type="STRING" id="1619046.US42_C0013G0012"/>
<protein>
    <recommendedName>
        <fullName evidence="3">FG-GAP repeat protein</fullName>
    </recommendedName>
</protein>
<evidence type="ECO:0000313" key="1">
    <source>
        <dbReference type="EMBL" id="KKQ27203.1"/>
    </source>
</evidence>